<proteinExistence type="inferred from homology"/>
<gene>
    <name evidence="2" type="ORF">A2720_00160</name>
</gene>
<reference evidence="2 3" key="1">
    <citation type="journal article" date="2016" name="Nat. Commun.">
        <title>Thousands of microbial genomes shed light on interconnected biogeochemical processes in an aquifer system.</title>
        <authorList>
            <person name="Anantharaman K."/>
            <person name="Brown C.T."/>
            <person name="Hug L.A."/>
            <person name="Sharon I."/>
            <person name="Castelle C.J."/>
            <person name="Probst A.J."/>
            <person name="Thomas B.C."/>
            <person name="Singh A."/>
            <person name="Wilkins M.J."/>
            <person name="Karaoz U."/>
            <person name="Brodie E.L."/>
            <person name="Williams K.H."/>
            <person name="Hubbard S.S."/>
            <person name="Banfield J.F."/>
        </authorList>
    </citation>
    <scope>NUCLEOTIDE SEQUENCE [LARGE SCALE GENOMIC DNA]</scope>
</reference>
<dbReference type="PANTHER" id="PTHR18964:SF149">
    <property type="entry name" value="BIFUNCTIONAL UDP-N-ACETYLGLUCOSAMINE 2-EPIMERASE_N-ACETYLMANNOSAMINE KINASE"/>
    <property type="match status" value="1"/>
</dbReference>
<evidence type="ECO:0000256" key="1">
    <source>
        <dbReference type="ARBA" id="ARBA00006479"/>
    </source>
</evidence>
<dbReference type="EMBL" id="MFEL01000004">
    <property type="protein sequence ID" value="OGE81792.1"/>
    <property type="molecule type" value="Genomic_DNA"/>
</dbReference>
<protein>
    <recommendedName>
        <fullName evidence="4">ROK family protein</fullName>
    </recommendedName>
</protein>
<dbReference type="PROSITE" id="PS01125">
    <property type="entry name" value="ROK"/>
    <property type="match status" value="1"/>
</dbReference>
<dbReference type="InterPro" id="IPR043129">
    <property type="entry name" value="ATPase_NBD"/>
</dbReference>
<dbReference type="Pfam" id="PF00480">
    <property type="entry name" value="ROK"/>
    <property type="match status" value="1"/>
</dbReference>
<dbReference type="Proteomes" id="UP000178892">
    <property type="component" value="Unassembled WGS sequence"/>
</dbReference>
<name>A0A1F5NW96_9BACT</name>
<dbReference type="SUPFAM" id="SSF53067">
    <property type="entry name" value="Actin-like ATPase domain"/>
    <property type="match status" value="1"/>
</dbReference>
<dbReference type="Gene3D" id="3.30.420.40">
    <property type="match status" value="3"/>
</dbReference>
<sequence length="252" mass="27373">MTSFNLGIDVGGSKIAAGLVDRRFRVSKLKVLPTSDSNLLEQLLDLIASYGCVDAIGIGMPGQVLPSGEVKKLGNIKHWKTVNLKKLLEKRFKVPVNVINDAKAFTLAEAVVGGGRNFRSVVGIILGTGIGSGIVFDRQIYIGSNSLAGEIGHIELLNGQFLEQEVRKAGRFNKASDARRFLRTLISVIVRSVDPEIILVGGGWSRIPGMQKELEAIVRTLRKFPPKTKVKVSKLNHAGIIGACLPLFQHRD</sequence>
<comment type="caution">
    <text evidence="2">The sequence shown here is derived from an EMBL/GenBank/DDBJ whole genome shotgun (WGS) entry which is preliminary data.</text>
</comment>
<dbReference type="PANTHER" id="PTHR18964">
    <property type="entry name" value="ROK (REPRESSOR, ORF, KINASE) FAMILY"/>
    <property type="match status" value="1"/>
</dbReference>
<comment type="similarity">
    <text evidence="1">Belongs to the ROK (NagC/XylR) family.</text>
</comment>
<dbReference type="CDD" id="cd23763">
    <property type="entry name" value="ASKHA_ATPase_ROK"/>
    <property type="match status" value="1"/>
</dbReference>
<evidence type="ECO:0000313" key="2">
    <source>
        <dbReference type="EMBL" id="OGE81792.1"/>
    </source>
</evidence>
<evidence type="ECO:0000313" key="3">
    <source>
        <dbReference type="Proteomes" id="UP000178892"/>
    </source>
</evidence>
<dbReference type="InterPro" id="IPR000600">
    <property type="entry name" value="ROK"/>
</dbReference>
<dbReference type="InterPro" id="IPR049874">
    <property type="entry name" value="ROK_cs"/>
</dbReference>
<accession>A0A1F5NW96</accession>
<evidence type="ECO:0008006" key="4">
    <source>
        <dbReference type="Google" id="ProtNLM"/>
    </source>
</evidence>
<dbReference type="STRING" id="1817825.A2720_00160"/>
<organism evidence="2 3">
    <name type="scientific">Candidatus Doudnabacteria bacterium RIFCSPHIGHO2_01_FULL_46_24</name>
    <dbReference type="NCBI Taxonomy" id="1817825"/>
    <lineage>
        <taxon>Bacteria</taxon>
        <taxon>Candidatus Doudnaibacteriota</taxon>
    </lineage>
</organism>
<dbReference type="AlphaFoldDB" id="A0A1F5NW96"/>